<dbReference type="InterPro" id="IPR046733">
    <property type="entry name" value="DUF6625"/>
</dbReference>
<organism evidence="1 2">
    <name type="scientific">Pseudomonas kilonensis</name>
    <dbReference type="NCBI Taxonomy" id="132476"/>
    <lineage>
        <taxon>Bacteria</taxon>
        <taxon>Pseudomonadati</taxon>
        <taxon>Pseudomonadota</taxon>
        <taxon>Gammaproteobacteria</taxon>
        <taxon>Pseudomonadales</taxon>
        <taxon>Pseudomonadaceae</taxon>
        <taxon>Pseudomonas</taxon>
    </lineage>
</organism>
<evidence type="ECO:0000313" key="1">
    <source>
        <dbReference type="EMBL" id="SEC93933.1"/>
    </source>
</evidence>
<reference evidence="1 2" key="1">
    <citation type="submission" date="2016-10" db="EMBL/GenBank/DDBJ databases">
        <authorList>
            <person name="Varghese N."/>
            <person name="Submissions S."/>
        </authorList>
    </citation>
    <scope>NUCLEOTIDE SEQUENCE [LARGE SCALE GENOMIC DNA]</scope>
    <source>
        <strain evidence="1 2">BS3780</strain>
    </source>
</reference>
<evidence type="ECO:0000313" key="2">
    <source>
        <dbReference type="Proteomes" id="UP000183915"/>
    </source>
</evidence>
<proteinExistence type="predicted"/>
<sequence>MINPCPRILFVIPYFGRWPFWMPLFLETCRRNADIDWLLFSDCGVPENLPPNVTVETITFEAYCRLVSQRLGIDFRPAQAYKLCDIKPALGYIHVDRLEGYDFWAYGDIDLLYGNLREYFTAERLAAHDLFSTHERRVAGHLCLMRNTARTREVFKLIKNWKERFADDQHHALDEGAFSRIFLWRKNFPRPLFTLVGKFNPWRRRSEFTEAFSTPGGCIKWHDGTKNFPQRWYWRNGRLTNDRDGDRTFPYFHFITWKHNEWPALPMPDPAWLQQLAASPAWEIDAKGFHPGTLLVSATAVR</sequence>
<dbReference type="Proteomes" id="UP000183915">
    <property type="component" value="Unassembled WGS sequence"/>
</dbReference>
<dbReference type="RefSeq" id="WP_024617991.1">
    <property type="nucleotide sequence ID" value="NZ_AVFN01000104.1"/>
</dbReference>
<dbReference type="EMBL" id="FNTT01000001">
    <property type="protein sequence ID" value="SEC93933.1"/>
    <property type="molecule type" value="Genomic_DNA"/>
</dbReference>
<comment type="caution">
    <text evidence="1">The sequence shown here is derived from an EMBL/GenBank/DDBJ whole genome shotgun (WGS) entry which is preliminary data.</text>
</comment>
<name>A0ABY0Y4Y9_9PSED</name>
<accession>A0ABY0Y4Y9</accession>
<dbReference type="Pfam" id="PF20330">
    <property type="entry name" value="DUF6625"/>
    <property type="match status" value="1"/>
</dbReference>
<protein>
    <recommendedName>
        <fullName evidence="3">Glycosyl transferase</fullName>
    </recommendedName>
</protein>
<gene>
    <name evidence="1" type="ORF">SAMN04490188_0400</name>
</gene>
<keyword evidence="2" id="KW-1185">Reference proteome</keyword>
<evidence type="ECO:0008006" key="3">
    <source>
        <dbReference type="Google" id="ProtNLM"/>
    </source>
</evidence>